<reference evidence="2 3" key="1">
    <citation type="submission" date="2008-12" db="EMBL/GenBank/DDBJ databases">
        <title>The Genome Sequence of Brucella pinnipedialis B2/94.</title>
        <authorList>
            <consortium name="The Broad Institute Genome Sequencing Platform"/>
            <person name="Ward D."/>
            <person name="Young S.K."/>
            <person name="Kodira C.D."/>
            <person name="Zeng Q."/>
            <person name="Koehrsen M."/>
            <person name="Alvarado L."/>
            <person name="Berlin A."/>
            <person name="Borenstein D."/>
            <person name="Chen Z."/>
            <person name="Engels R."/>
            <person name="Freedman E."/>
            <person name="Gellesch M."/>
            <person name="Goldberg J."/>
            <person name="Griggs A."/>
            <person name="Gujja S."/>
            <person name="Heiman D."/>
            <person name="Hepburn T."/>
            <person name="Howarth C."/>
            <person name="Jen D."/>
            <person name="Larson L."/>
            <person name="Lewis B."/>
            <person name="Mehta T."/>
            <person name="Park D."/>
            <person name="Pearson M."/>
            <person name="Roberts A."/>
            <person name="Saif S."/>
            <person name="Shea T."/>
            <person name="Shenoy N."/>
            <person name="Sisk P."/>
            <person name="Stolte C."/>
            <person name="Sykes S."/>
            <person name="Walk T."/>
            <person name="White J."/>
            <person name="Yandava C."/>
            <person name="Whatmore A.M."/>
            <person name="Perrett L.L."/>
            <person name="O'Callaghan D."/>
            <person name="Nusbaum C."/>
            <person name="Galagan J."/>
            <person name="Birren B."/>
        </authorList>
    </citation>
    <scope>NUCLEOTIDE SEQUENCE [LARGE SCALE GENOMIC DNA]</scope>
    <source>
        <strain evidence="2 3">B2/94</strain>
    </source>
</reference>
<keyword evidence="1" id="KW-0808">Transferase</keyword>
<dbReference type="EMBL" id="DS999851">
    <property type="protein sequence ID" value="EEY01805.1"/>
    <property type="molecule type" value="Genomic_DNA"/>
</dbReference>
<gene>
    <name evidence="2" type="ORF">BAHG_02181</name>
</gene>
<protein>
    <submittedName>
        <fullName evidence="2">L-carnitine dehydrogenase</fullName>
    </submittedName>
</protein>
<keyword evidence="3" id="KW-1185">Reference proteome</keyword>
<evidence type="ECO:0000313" key="3">
    <source>
        <dbReference type="Proteomes" id="UP000004689"/>
    </source>
</evidence>
<dbReference type="InterPro" id="IPR050483">
    <property type="entry name" value="CoA-transferase_III_domain"/>
</dbReference>
<sequence>MIMGALTGYRVLDMSRVLAGPWCGQILADLGAEVIKIERPRTGDDTRDWGPPWMKDEQGNPTREASYYQSANRGKFSVALNIASPEGQDLLRKMVAECDVLIENYKAGSLAKYGLDYETLSAINPGLVYCSVTGFGQTGPRAPEPGYDFIIQGIGGLMSITGERDDKPGGGPQKVGVAVADLMTGLYSAIAIEAALLSRAKTGKGSISIWRCLMFRWRLCATRARTIWHREDRRDDMAMHMRISCPIRSSGPVTAISLSLAAMMRSLFPFVMPSACRICRKTRVLRAIPTG</sequence>
<name>A0ABM9ZPT3_BRUPB</name>
<accession>A0ABM9ZPT3</accession>
<dbReference type="InterPro" id="IPR003673">
    <property type="entry name" value="CoA-Trfase_fam_III"/>
</dbReference>
<dbReference type="Pfam" id="PF02515">
    <property type="entry name" value="CoA_transf_3"/>
    <property type="match status" value="1"/>
</dbReference>
<dbReference type="SUPFAM" id="SSF89796">
    <property type="entry name" value="CoA-transferase family III (CaiB/BaiF)"/>
    <property type="match status" value="1"/>
</dbReference>
<evidence type="ECO:0000256" key="1">
    <source>
        <dbReference type="ARBA" id="ARBA00022679"/>
    </source>
</evidence>
<dbReference type="Gene3D" id="3.40.50.10540">
    <property type="entry name" value="Crotonobetainyl-coa:carnitine coa-transferase, domain 1"/>
    <property type="match status" value="1"/>
</dbReference>
<evidence type="ECO:0000313" key="2">
    <source>
        <dbReference type="EMBL" id="EEY01805.1"/>
    </source>
</evidence>
<dbReference type="PANTHER" id="PTHR48207">
    <property type="entry name" value="SUCCINATE--HYDROXYMETHYLGLUTARATE COA-TRANSFERASE"/>
    <property type="match status" value="1"/>
</dbReference>
<dbReference type="Proteomes" id="UP000004689">
    <property type="component" value="Unassembled WGS sequence"/>
</dbReference>
<dbReference type="PANTHER" id="PTHR48207:SF3">
    <property type="entry name" value="SUCCINATE--HYDROXYMETHYLGLUTARATE COA-TRANSFERASE"/>
    <property type="match status" value="1"/>
</dbReference>
<dbReference type="InterPro" id="IPR023606">
    <property type="entry name" value="CoA-Trfase_III_dom_1_sf"/>
</dbReference>
<proteinExistence type="predicted"/>
<organism evidence="2 3">
    <name type="scientific">Brucella pinnipedialis (strain NCTC 12890 / B2/94 / BCCN 94-73)</name>
    <dbReference type="NCBI Taxonomy" id="520461"/>
    <lineage>
        <taxon>Bacteria</taxon>
        <taxon>Pseudomonadati</taxon>
        <taxon>Pseudomonadota</taxon>
        <taxon>Alphaproteobacteria</taxon>
        <taxon>Hyphomicrobiales</taxon>
        <taxon>Brucellaceae</taxon>
        <taxon>Brucella/Ochrobactrum group</taxon>
        <taxon>Brucella</taxon>
    </lineage>
</organism>